<evidence type="ECO:0000313" key="3">
    <source>
        <dbReference type="EMBL" id="KAH7263716.1"/>
    </source>
</evidence>
<dbReference type="InterPro" id="IPR058925">
    <property type="entry name" value="zf-C2H2_AcuF"/>
</dbReference>
<keyword evidence="4" id="KW-1185">Reference proteome</keyword>
<comment type="caution">
    <text evidence="3">The sequence shown here is derived from an EMBL/GenBank/DDBJ whole genome shotgun (WGS) entry which is preliminary data.</text>
</comment>
<evidence type="ECO:0000259" key="2">
    <source>
        <dbReference type="Pfam" id="PF26082"/>
    </source>
</evidence>
<dbReference type="OrthoDB" id="6133115at2759"/>
<evidence type="ECO:0000313" key="4">
    <source>
        <dbReference type="Proteomes" id="UP000813427"/>
    </source>
</evidence>
<feature type="domain" description="Oxidoreductase acuF-like C2H2 type zinc-finger" evidence="2">
    <location>
        <begin position="275"/>
        <end position="303"/>
    </location>
</feature>
<dbReference type="EMBL" id="JAGPXF010000001">
    <property type="protein sequence ID" value="KAH7263716.1"/>
    <property type="molecule type" value="Genomic_DNA"/>
</dbReference>
<dbReference type="AlphaFoldDB" id="A0A8K0SF55"/>
<sequence length="530" mass="60111">MDVEESINKKTCSIKVQFQNLVNDAEQDDQLESHDILRTTVADLLTRYVLWAGNLGALRRPSSKLSLDYRLSASSDIRHEIMTQLQDIAEALADLSDMVRDTHQHMTLKPNLEQDISEEYSMILQVISGCIGSLFKIGILVRKSTTRDRFERALQESDLEFPPHFDIQHVHERHPKTSLSGLAVRLGSAITKRRQFIVYCRDHRLRLGEESTLEDGKTTHEERTSSKATTFIPEGELAEIQNEEDDVASFASASTITDSDHALQLPSLASLSPDGQPFECPICFTLQTFQRDKSWRKHAFRDLKAYLCTLGDSECDNLLFQDRESWFDHEITTHRARYSCSLCDHVKAVSRTDFQTHLIVHGNFDRHQIEALAKGGLDIASKILASDCPFCQGWAEQLQSRSLCRNLDDRSPLVSLSRFRRHVATHQEQLALFALPQSNNEDEIEDDVENQDTVLHSSSESNSQGYAIDLQGHIAEVERVLKSEEIDVEPLVEAQSPQEMWEGPGESNQTEWGSHDTATKLMNPLLLTKK</sequence>
<organism evidence="3 4">
    <name type="scientific">Fusarium tricinctum</name>
    <dbReference type="NCBI Taxonomy" id="61284"/>
    <lineage>
        <taxon>Eukaryota</taxon>
        <taxon>Fungi</taxon>
        <taxon>Dikarya</taxon>
        <taxon>Ascomycota</taxon>
        <taxon>Pezizomycotina</taxon>
        <taxon>Sordariomycetes</taxon>
        <taxon>Hypocreomycetidae</taxon>
        <taxon>Hypocreales</taxon>
        <taxon>Nectriaceae</taxon>
        <taxon>Fusarium</taxon>
        <taxon>Fusarium tricinctum species complex</taxon>
    </lineage>
</organism>
<protein>
    <recommendedName>
        <fullName evidence="2">Oxidoreductase acuF-like C2H2 type zinc-finger domain-containing protein</fullName>
    </recommendedName>
</protein>
<dbReference type="PANTHER" id="PTHR35391:SF7">
    <property type="entry name" value="C2H2-TYPE DOMAIN-CONTAINING PROTEIN"/>
    <property type="match status" value="1"/>
</dbReference>
<name>A0A8K0SF55_9HYPO</name>
<feature type="region of interest" description="Disordered" evidence="1">
    <location>
        <begin position="495"/>
        <end position="530"/>
    </location>
</feature>
<evidence type="ECO:0000256" key="1">
    <source>
        <dbReference type="SAM" id="MobiDB-lite"/>
    </source>
</evidence>
<dbReference type="PANTHER" id="PTHR35391">
    <property type="entry name" value="C2H2-TYPE DOMAIN-CONTAINING PROTEIN-RELATED"/>
    <property type="match status" value="1"/>
</dbReference>
<dbReference type="Pfam" id="PF26082">
    <property type="entry name" value="zf-C2H2_AcuF"/>
    <property type="match status" value="1"/>
</dbReference>
<dbReference type="Proteomes" id="UP000813427">
    <property type="component" value="Unassembled WGS sequence"/>
</dbReference>
<reference evidence="3" key="1">
    <citation type="journal article" date="2021" name="Nat. Commun.">
        <title>Genetic determinants of endophytism in the Arabidopsis root mycobiome.</title>
        <authorList>
            <person name="Mesny F."/>
            <person name="Miyauchi S."/>
            <person name="Thiergart T."/>
            <person name="Pickel B."/>
            <person name="Atanasova L."/>
            <person name="Karlsson M."/>
            <person name="Huettel B."/>
            <person name="Barry K.W."/>
            <person name="Haridas S."/>
            <person name="Chen C."/>
            <person name="Bauer D."/>
            <person name="Andreopoulos W."/>
            <person name="Pangilinan J."/>
            <person name="LaButti K."/>
            <person name="Riley R."/>
            <person name="Lipzen A."/>
            <person name="Clum A."/>
            <person name="Drula E."/>
            <person name="Henrissat B."/>
            <person name="Kohler A."/>
            <person name="Grigoriev I.V."/>
            <person name="Martin F.M."/>
            <person name="Hacquard S."/>
        </authorList>
    </citation>
    <scope>NUCLEOTIDE SEQUENCE</scope>
    <source>
        <strain evidence="3">MPI-SDFR-AT-0068</strain>
    </source>
</reference>
<gene>
    <name evidence="3" type="ORF">BKA59DRAFT_506730</name>
</gene>
<proteinExistence type="predicted"/>
<accession>A0A8K0SF55</accession>